<accession>A0A7Z0BR79</accession>
<comment type="caution">
    <text evidence="1">The sequence shown here is derived from an EMBL/GenBank/DDBJ whole genome shotgun (WGS) entry which is preliminary data.</text>
</comment>
<keyword evidence="2" id="KW-1185">Reference proteome</keyword>
<dbReference type="AlphaFoldDB" id="A0A7Z0BR79"/>
<dbReference type="EMBL" id="JACBYV010000001">
    <property type="protein sequence ID" value="NYH76567.1"/>
    <property type="molecule type" value="Genomic_DNA"/>
</dbReference>
<sequence length="58" mass="6511">MRLVPERVGSGAFLLVRRWGFVNVQAADQQGHHPFFESFRFHRGLVAVGAGEPYRGLS</sequence>
<organism evidence="1 2">
    <name type="scientific">Phytopseudomonas flavescens</name>
    <dbReference type="NCBI Taxonomy" id="29435"/>
    <lineage>
        <taxon>Bacteria</taxon>
        <taxon>Pseudomonadati</taxon>
        <taxon>Pseudomonadota</taxon>
        <taxon>Gammaproteobacteria</taxon>
        <taxon>Pseudomonadales</taxon>
        <taxon>Pseudomonadaceae</taxon>
        <taxon>Phytopseudomonas</taxon>
    </lineage>
</organism>
<gene>
    <name evidence="1" type="ORF">FHR27_005177</name>
</gene>
<dbReference type="RefSeq" id="WP_179539946.1">
    <property type="nucleotide sequence ID" value="NZ_JACBYV010000001.1"/>
</dbReference>
<proteinExistence type="predicted"/>
<name>A0A7Z0BR79_9GAMM</name>
<dbReference type="Proteomes" id="UP000578688">
    <property type="component" value="Unassembled WGS sequence"/>
</dbReference>
<reference evidence="1 2" key="1">
    <citation type="submission" date="2020-07" db="EMBL/GenBank/DDBJ databases">
        <title>Genomic analyses of the natural microbiome of Caenorhabditis elegans.</title>
        <authorList>
            <person name="Samuel B."/>
        </authorList>
    </citation>
    <scope>NUCLEOTIDE SEQUENCE [LARGE SCALE GENOMIC DNA]</scope>
    <source>
        <strain evidence="1 2">BIGb0408</strain>
    </source>
</reference>
<protein>
    <submittedName>
        <fullName evidence="1">Uncharacterized protein</fullName>
    </submittedName>
</protein>
<evidence type="ECO:0000313" key="1">
    <source>
        <dbReference type="EMBL" id="NYH76567.1"/>
    </source>
</evidence>
<evidence type="ECO:0000313" key="2">
    <source>
        <dbReference type="Proteomes" id="UP000578688"/>
    </source>
</evidence>